<comment type="similarity">
    <text evidence="2">Belongs to the MreD family.</text>
</comment>
<keyword evidence="10" id="KW-1185">Reference proteome</keyword>
<dbReference type="Proteomes" id="UP000657931">
    <property type="component" value="Unassembled WGS sequence"/>
</dbReference>
<evidence type="ECO:0000256" key="8">
    <source>
        <dbReference type="SAM" id="Phobius"/>
    </source>
</evidence>
<evidence type="ECO:0000256" key="1">
    <source>
        <dbReference type="ARBA" id="ARBA00004651"/>
    </source>
</evidence>
<feature type="transmembrane region" description="Helical" evidence="8">
    <location>
        <begin position="60"/>
        <end position="89"/>
    </location>
</feature>
<dbReference type="NCBIfam" id="TIGR03426">
    <property type="entry name" value="shape_MreD"/>
    <property type="match status" value="1"/>
</dbReference>
<evidence type="ECO:0000256" key="2">
    <source>
        <dbReference type="ARBA" id="ARBA00007776"/>
    </source>
</evidence>
<evidence type="ECO:0000313" key="10">
    <source>
        <dbReference type="Proteomes" id="UP000657931"/>
    </source>
</evidence>
<feature type="transmembrane region" description="Helical" evidence="8">
    <location>
        <begin position="138"/>
        <end position="159"/>
    </location>
</feature>
<dbReference type="Pfam" id="PF04093">
    <property type="entry name" value="MreD"/>
    <property type="match status" value="1"/>
</dbReference>
<dbReference type="RefSeq" id="WP_191810202.1">
    <property type="nucleotide sequence ID" value="NZ_JACSQT010000001.1"/>
</dbReference>
<reference evidence="9 10" key="1">
    <citation type="submission" date="2020-08" db="EMBL/GenBank/DDBJ databases">
        <title>A Genomic Blueprint of the Chicken Gut Microbiome.</title>
        <authorList>
            <person name="Gilroy R."/>
            <person name="Ravi A."/>
            <person name="Getino M."/>
            <person name="Pursley I."/>
            <person name="Horton D.L."/>
            <person name="Alikhan N.-F."/>
            <person name="Baker D."/>
            <person name="Gharbi K."/>
            <person name="Hall N."/>
            <person name="Watson M."/>
            <person name="Adriaenssens E.M."/>
            <person name="Foster-Nyarko E."/>
            <person name="Jarju S."/>
            <person name="Secka A."/>
            <person name="Antonio M."/>
            <person name="Oren A."/>
            <person name="Chaudhuri R."/>
            <person name="La Ragione R.M."/>
            <person name="Hildebrand F."/>
            <person name="Pallen M.J."/>
        </authorList>
    </citation>
    <scope>NUCLEOTIDE SEQUENCE [LARGE SCALE GENOMIC DNA]</scope>
    <source>
        <strain evidence="9 10">Sa5YUA1</strain>
    </source>
</reference>
<evidence type="ECO:0000256" key="3">
    <source>
        <dbReference type="ARBA" id="ARBA00022475"/>
    </source>
</evidence>
<gene>
    <name evidence="9" type="primary">mreD</name>
    <name evidence="9" type="ORF">H9655_01455</name>
</gene>
<evidence type="ECO:0000256" key="6">
    <source>
        <dbReference type="ARBA" id="ARBA00022989"/>
    </source>
</evidence>
<organism evidence="9 10">
    <name type="scientific">Cytobacillus stercorigallinarum</name>
    <dbReference type="NCBI Taxonomy" id="2762240"/>
    <lineage>
        <taxon>Bacteria</taxon>
        <taxon>Bacillati</taxon>
        <taxon>Bacillota</taxon>
        <taxon>Bacilli</taxon>
        <taxon>Bacillales</taxon>
        <taxon>Bacillaceae</taxon>
        <taxon>Cytobacillus</taxon>
    </lineage>
</organism>
<evidence type="ECO:0000256" key="5">
    <source>
        <dbReference type="ARBA" id="ARBA00022960"/>
    </source>
</evidence>
<accession>A0ABR8QJH9</accession>
<keyword evidence="6 8" id="KW-1133">Transmembrane helix</keyword>
<feature type="transmembrane region" description="Helical" evidence="8">
    <location>
        <begin position="101"/>
        <end position="126"/>
    </location>
</feature>
<keyword evidence="7 8" id="KW-0472">Membrane</keyword>
<sequence length="172" mass="19984">MRKYLLPLLFIFLFVIESTFALMVAPTEMFANERWFIPHFLLGAIMLLVIFGSKKLGLLYAFIFGLLFDIVYTEIIGINLFLFPVVTYIVYQLMKILQNNLIVTTIITLFGVALMELGSYGVNFIISITTMGFSDFIFSRFIPTLILNLIFIIIVIFPLKKYFERYVERLSL</sequence>
<name>A0ABR8QJH9_9BACI</name>
<evidence type="ECO:0000256" key="7">
    <source>
        <dbReference type="ARBA" id="ARBA00023136"/>
    </source>
</evidence>
<keyword evidence="4 8" id="KW-0812">Transmembrane</keyword>
<keyword evidence="3" id="KW-1003">Cell membrane</keyword>
<dbReference type="InterPro" id="IPR007227">
    <property type="entry name" value="Cell_shape_determining_MreD"/>
</dbReference>
<proteinExistence type="inferred from homology"/>
<dbReference type="EMBL" id="JACSQT010000001">
    <property type="protein sequence ID" value="MBD7935681.1"/>
    <property type="molecule type" value="Genomic_DNA"/>
</dbReference>
<keyword evidence="5" id="KW-0133">Cell shape</keyword>
<evidence type="ECO:0000313" key="9">
    <source>
        <dbReference type="EMBL" id="MBD7935681.1"/>
    </source>
</evidence>
<comment type="subcellular location">
    <subcellularLocation>
        <location evidence="1">Cell membrane</location>
        <topology evidence="1">Multi-pass membrane protein</topology>
    </subcellularLocation>
</comment>
<feature type="transmembrane region" description="Helical" evidence="8">
    <location>
        <begin position="37"/>
        <end position="53"/>
    </location>
</feature>
<comment type="caution">
    <text evidence="9">The sequence shown here is derived from an EMBL/GenBank/DDBJ whole genome shotgun (WGS) entry which is preliminary data.</text>
</comment>
<protein>
    <submittedName>
        <fullName evidence="9">Rod shape-determining protein MreD</fullName>
    </submittedName>
</protein>
<evidence type="ECO:0000256" key="4">
    <source>
        <dbReference type="ARBA" id="ARBA00022692"/>
    </source>
</evidence>